<dbReference type="PROSITE" id="PS50240">
    <property type="entry name" value="TRYPSIN_DOM"/>
    <property type="match status" value="1"/>
</dbReference>
<dbReference type="InterPro" id="IPR050430">
    <property type="entry name" value="Peptidase_S1"/>
</dbReference>
<dbReference type="InterPro" id="IPR043504">
    <property type="entry name" value="Peptidase_S1_PA_chymotrypsin"/>
</dbReference>
<dbReference type="PANTHER" id="PTHR24276:SF98">
    <property type="entry name" value="FI18310P1-RELATED"/>
    <property type="match status" value="1"/>
</dbReference>
<keyword evidence="3" id="KW-0720">Serine protease</keyword>
<feature type="domain" description="Peptidase S1" evidence="5">
    <location>
        <begin position="1"/>
        <end position="154"/>
    </location>
</feature>
<dbReference type="Pfam" id="PF00089">
    <property type="entry name" value="Trypsin"/>
    <property type="match status" value="1"/>
</dbReference>
<dbReference type="PANTHER" id="PTHR24276">
    <property type="entry name" value="POLYSERASE-RELATED"/>
    <property type="match status" value="1"/>
</dbReference>
<evidence type="ECO:0000313" key="7">
    <source>
        <dbReference type="Proteomes" id="UP000215335"/>
    </source>
</evidence>
<protein>
    <recommendedName>
        <fullName evidence="5">Peptidase S1 domain-containing protein</fullName>
    </recommendedName>
</protein>
<dbReference type="STRING" id="543379.A0A232EGN6"/>
<keyword evidence="7" id="KW-1185">Reference proteome</keyword>
<evidence type="ECO:0000256" key="3">
    <source>
        <dbReference type="ARBA" id="ARBA00022825"/>
    </source>
</evidence>
<dbReference type="GO" id="GO:0006508">
    <property type="term" value="P:proteolysis"/>
    <property type="evidence" value="ECO:0007669"/>
    <property type="project" value="UniProtKB-KW"/>
</dbReference>
<evidence type="ECO:0000313" key="6">
    <source>
        <dbReference type="EMBL" id="OXU17520.1"/>
    </source>
</evidence>
<accession>A0A232EGN6</accession>
<dbReference type="SUPFAM" id="SSF50494">
    <property type="entry name" value="Trypsin-like serine proteases"/>
    <property type="match status" value="1"/>
</dbReference>
<dbReference type="InterPro" id="IPR009003">
    <property type="entry name" value="Peptidase_S1_PA"/>
</dbReference>
<reference evidence="6 7" key="1">
    <citation type="journal article" date="2017" name="Curr. Biol.">
        <title>The Evolution of Venom by Co-option of Single-Copy Genes.</title>
        <authorList>
            <person name="Martinson E.O."/>
            <person name="Mrinalini"/>
            <person name="Kelkar Y.D."/>
            <person name="Chang C.H."/>
            <person name="Werren J.H."/>
        </authorList>
    </citation>
    <scope>NUCLEOTIDE SEQUENCE [LARGE SCALE GENOMIC DNA]</scope>
    <source>
        <strain evidence="6 7">Alberta</strain>
        <tissue evidence="6">Whole body</tissue>
    </source>
</reference>
<comment type="caution">
    <text evidence="6">The sequence shown here is derived from an EMBL/GenBank/DDBJ whole genome shotgun (WGS) entry which is preliminary data.</text>
</comment>
<keyword evidence="2" id="KW-0378">Hydrolase</keyword>
<dbReference type="InterPro" id="IPR001254">
    <property type="entry name" value="Trypsin_dom"/>
</dbReference>
<gene>
    <name evidence="6" type="ORF">TSAR_001318</name>
</gene>
<sequence>MNLDYDSDYGERSIYIRTGSTIRGKGELFKVANIIPETLKSTVLPVINSTDCNTKYKKVYPYQRVVITDNVFCSFKKEEDTCHGYSGGPAVIENQLVGFISRGYDCGGASGLHDVHTLLRNLQEYLSLPGPPPGGRGIVFCSTVVQSYVNKNYLRLMNTLMKNKQMLLIPSREPFTTDEAKPTALN</sequence>
<evidence type="ECO:0000256" key="4">
    <source>
        <dbReference type="ARBA" id="ARBA00023157"/>
    </source>
</evidence>
<keyword evidence="1" id="KW-0645">Protease</keyword>
<dbReference type="GO" id="GO:0004252">
    <property type="term" value="F:serine-type endopeptidase activity"/>
    <property type="evidence" value="ECO:0007669"/>
    <property type="project" value="InterPro"/>
</dbReference>
<evidence type="ECO:0000256" key="2">
    <source>
        <dbReference type="ARBA" id="ARBA00022801"/>
    </source>
</evidence>
<dbReference type="EMBL" id="NNAY01004721">
    <property type="protein sequence ID" value="OXU17520.1"/>
    <property type="molecule type" value="Genomic_DNA"/>
</dbReference>
<evidence type="ECO:0000259" key="5">
    <source>
        <dbReference type="PROSITE" id="PS50240"/>
    </source>
</evidence>
<dbReference type="Gene3D" id="2.40.10.10">
    <property type="entry name" value="Trypsin-like serine proteases"/>
    <property type="match status" value="1"/>
</dbReference>
<name>A0A232EGN6_9HYME</name>
<dbReference type="Proteomes" id="UP000215335">
    <property type="component" value="Unassembled WGS sequence"/>
</dbReference>
<dbReference type="AlphaFoldDB" id="A0A232EGN6"/>
<proteinExistence type="predicted"/>
<keyword evidence="4" id="KW-1015">Disulfide bond</keyword>
<organism evidence="6 7">
    <name type="scientific">Trichomalopsis sarcophagae</name>
    <dbReference type="NCBI Taxonomy" id="543379"/>
    <lineage>
        <taxon>Eukaryota</taxon>
        <taxon>Metazoa</taxon>
        <taxon>Ecdysozoa</taxon>
        <taxon>Arthropoda</taxon>
        <taxon>Hexapoda</taxon>
        <taxon>Insecta</taxon>
        <taxon>Pterygota</taxon>
        <taxon>Neoptera</taxon>
        <taxon>Endopterygota</taxon>
        <taxon>Hymenoptera</taxon>
        <taxon>Apocrita</taxon>
        <taxon>Proctotrupomorpha</taxon>
        <taxon>Chalcidoidea</taxon>
        <taxon>Pteromalidae</taxon>
        <taxon>Pteromalinae</taxon>
        <taxon>Trichomalopsis</taxon>
    </lineage>
</organism>
<evidence type="ECO:0000256" key="1">
    <source>
        <dbReference type="ARBA" id="ARBA00022670"/>
    </source>
</evidence>